<feature type="non-terminal residue" evidence="2">
    <location>
        <position position="1"/>
    </location>
</feature>
<protein>
    <submittedName>
        <fullName evidence="2">Transcriptional regulator</fullName>
    </submittedName>
</protein>
<organism evidence="2 3">
    <name type="scientific">Streptomyces muensis</name>
    <dbReference type="NCBI Taxonomy" id="1077944"/>
    <lineage>
        <taxon>Bacteria</taxon>
        <taxon>Bacillati</taxon>
        <taxon>Actinomycetota</taxon>
        <taxon>Actinomycetes</taxon>
        <taxon>Kitasatosporales</taxon>
        <taxon>Streptomycetaceae</taxon>
        <taxon>Streptomyces</taxon>
    </lineage>
</organism>
<evidence type="ECO:0000256" key="1">
    <source>
        <dbReference type="SAM" id="MobiDB-lite"/>
    </source>
</evidence>
<sequence>TPTAAQPDPRPVPARRRSAQPQGRIPDLIHRTVHEALTAHNGDLQQATAELQRRAIPDVMALLDSCRIGARYDIVGHPPLPDILRRKSAHGADDVWEARPNWTRLDAPPGNHEVTALDINGAYLSALKTHLPLGALEYSTGNVHSHRRSGIHLITPPEWEHHSHLPNPLGSRDEPGPVWVTEPTLRLLQRLATEQHGHLCDPPVIHESWTSGSTEQLFEKLRQILRDAREEAITENDEVTLEYVKSMYSKFVSTMGESNFNREIYRPDWMHIIRSQAFVNLWLKAHKAHTAGLTVIRVMGTDELHVAGDWRHIFTEGRGVSQVKVKDIYTLPAGER</sequence>
<dbReference type="Proteomes" id="UP001139384">
    <property type="component" value="Unassembled WGS sequence"/>
</dbReference>
<evidence type="ECO:0000313" key="3">
    <source>
        <dbReference type="Proteomes" id="UP001139384"/>
    </source>
</evidence>
<dbReference type="AlphaFoldDB" id="A0A9X1Q778"/>
<evidence type="ECO:0000313" key="2">
    <source>
        <dbReference type="EMBL" id="MCF1600407.1"/>
    </source>
</evidence>
<name>A0A9X1Q778_STRM4</name>
<feature type="region of interest" description="Disordered" evidence="1">
    <location>
        <begin position="1"/>
        <end position="25"/>
    </location>
</feature>
<accession>A0A9X1Q778</accession>
<comment type="caution">
    <text evidence="2">The sequence shown here is derived from an EMBL/GenBank/DDBJ whole genome shotgun (WGS) entry which is preliminary data.</text>
</comment>
<keyword evidence="3" id="KW-1185">Reference proteome</keyword>
<dbReference type="RefSeq" id="WP_234768701.1">
    <property type="nucleotide sequence ID" value="NZ_JAKEIP010000507.1"/>
</dbReference>
<reference evidence="2" key="1">
    <citation type="submission" date="2022-01" db="EMBL/GenBank/DDBJ databases">
        <title>Draft Genome Sequences of Seven Type Strains of the Genus Streptomyces.</title>
        <authorList>
            <person name="Aziz S."/>
            <person name="Coretto E."/>
            <person name="Chronakova A."/>
            <person name="Sproer C."/>
            <person name="Huber K."/>
            <person name="Nouioui I."/>
            <person name="Gross H."/>
        </authorList>
    </citation>
    <scope>NUCLEOTIDE SEQUENCE</scope>
    <source>
        <strain evidence="2">DSM 103493</strain>
    </source>
</reference>
<proteinExistence type="predicted"/>
<gene>
    <name evidence="2" type="ORF">L0P92_43775</name>
</gene>
<dbReference type="EMBL" id="JAKEIP010000507">
    <property type="protein sequence ID" value="MCF1600407.1"/>
    <property type="molecule type" value="Genomic_DNA"/>
</dbReference>